<sequence>MAPAEPSGLREVLARELRAGAVVFAVLGVVSALAGVAWAYLAPAERLLVVEPDRGAALTGESAHRFDAAAIFVLIGLVTAVLTTAAAWRWRRVRGPILLLSMLAGSLVGANLMRLVGEAVAEQLHTRPEHPAVHSIVEFAPTIEGWPFLLVQPLVAALLVLILASLSTSDDLGTGEYLPFGKIRPDPPAWAPPPFESQISFGPYYGPGANGGAPQPAGPREPVVPFENPVQEPGGR</sequence>
<dbReference type="InterPro" id="IPR021213">
    <property type="entry name" value="DUF2567"/>
</dbReference>
<evidence type="ECO:0000313" key="3">
    <source>
        <dbReference type="EMBL" id="QLY34453.1"/>
    </source>
</evidence>
<keyword evidence="2" id="KW-0472">Membrane</keyword>
<feature type="transmembrane region" description="Helical" evidence="2">
    <location>
        <begin position="21"/>
        <end position="41"/>
    </location>
</feature>
<proteinExistence type="predicted"/>
<dbReference type="AlphaFoldDB" id="A0A7D6VGB0"/>
<keyword evidence="2" id="KW-1133">Transmembrane helix</keyword>
<evidence type="ECO:0000256" key="2">
    <source>
        <dbReference type="SAM" id="Phobius"/>
    </source>
</evidence>
<protein>
    <submittedName>
        <fullName evidence="3">DUF2567 domain-containing protein</fullName>
    </submittedName>
</protein>
<accession>A0A7D6VGB0</accession>
<feature type="region of interest" description="Disordered" evidence="1">
    <location>
        <begin position="190"/>
        <end position="236"/>
    </location>
</feature>
<keyword evidence="2" id="KW-0812">Transmembrane</keyword>
<gene>
    <name evidence="3" type="ORF">H0264_16925</name>
</gene>
<reference evidence="3 4" key="1">
    <citation type="submission" date="2020-07" db="EMBL/GenBank/DDBJ databases">
        <authorList>
            <person name="Zhuang K."/>
            <person name="Ran Y."/>
        </authorList>
    </citation>
    <scope>NUCLEOTIDE SEQUENCE [LARGE SCALE GENOMIC DNA]</scope>
    <source>
        <strain evidence="3 4">WCH-YHL-001</strain>
    </source>
</reference>
<dbReference type="EMBL" id="CP059399">
    <property type="protein sequence ID" value="QLY34453.1"/>
    <property type="molecule type" value="Genomic_DNA"/>
</dbReference>
<dbReference type="Pfam" id="PF10821">
    <property type="entry name" value="DUF2567"/>
    <property type="match status" value="1"/>
</dbReference>
<organism evidence="3 4">
    <name type="scientific">Nocardia huaxiensis</name>
    <dbReference type="NCBI Taxonomy" id="2755382"/>
    <lineage>
        <taxon>Bacteria</taxon>
        <taxon>Bacillati</taxon>
        <taxon>Actinomycetota</taxon>
        <taxon>Actinomycetes</taxon>
        <taxon>Mycobacteriales</taxon>
        <taxon>Nocardiaceae</taxon>
        <taxon>Nocardia</taxon>
    </lineage>
</organism>
<evidence type="ECO:0000313" key="4">
    <source>
        <dbReference type="Proteomes" id="UP000515512"/>
    </source>
</evidence>
<dbReference type="KEGG" id="nhu:H0264_16925"/>
<feature type="transmembrane region" description="Helical" evidence="2">
    <location>
        <begin position="68"/>
        <end position="90"/>
    </location>
</feature>
<keyword evidence="4" id="KW-1185">Reference proteome</keyword>
<feature type="compositionally biased region" description="Low complexity" evidence="1">
    <location>
        <begin position="202"/>
        <end position="215"/>
    </location>
</feature>
<evidence type="ECO:0000256" key="1">
    <source>
        <dbReference type="SAM" id="MobiDB-lite"/>
    </source>
</evidence>
<dbReference type="Proteomes" id="UP000515512">
    <property type="component" value="Chromosome"/>
</dbReference>
<feature type="transmembrane region" description="Helical" evidence="2">
    <location>
        <begin position="97"/>
        <end position="116"/>
    </location>
</feature>
<name>A0A7D6VGB0_9NOCA</name>
<feature type="transmembrane region" description="Helical" evidence="2">
    <location>
        <begin position="146"/>
        <end position="166"/>
    </location>
</feature>